<dbReference type="InterPro" id="IPR055410">
    <property type="entry name" value="Beta-prop_CAF1B_HIR1"/>
</dbReference>
<dbReference type="InterPro" id="IPR011494">
    <property type="entry name" value="HIRA-like_C"/>
</dbReference>
<feature type="repeat" description="WD" evidence="9">
    <location>
        <begin position="145"/>
        <end position="186"/>
    </location>
</feature>
<comment type="function">
    <text evidence="10">Required for replication-independent chromatin assembly and for the periodic repression of histone gene transcription during the cell cycle.</text>
</comment>
<dbReference type="Pfam" id="PF00400">
    <property type="entry name" value="WD40"/>
    <property type="match status" value="1"/>
</dbReference>
<accession>A0AAD3CT85</accession>
<dbReference type="PROSITE" id="PS50082">
    <property type="entry name" value="WD_REPEATS_2"/>
    <property type="match status" value="2"/>
</dbReference>
<dbReference type="GO" id="GO:0005634">
    <property type="term" value="C:nucleus"/>
    <property type="evidence" value="ECO:0007669"/>
    <property type="project" value="UniProtKB-SubCell"/>
</dbReference>
<dbReference type="GO" id="GO:0006338">
    <property type="term" value="P:chromatin remodeling"/>
    <property type="evidence" value="ECO:0007669"/>
    <property type="project" value="InterPro"/>
</dbReference>
<organism evidence="14 15">
    <name type="scientific">Chaetoceros tenuissimus</name>
    <dbReference type="NCBI Taxonomy" id="426638"/>
    <lineage>
        <taxon>Eukaryota</taxon>
        <taxon>Sar</taxon>
        <taxon>Stramenopiles</taxon>
        <taxon>Ochrophyta</taxon>
        <taxon>Bacillariophyta</taxon>
        <taxon>Coscinodiscophyceae</taxon>
        <taxon>Chaetocerotophycidae</taxon>
        <taxon>Chaetocerotales</taxon>
        <taxon>Chaetocerotaceae</taxon>
        <taxon>Chaetoceros</taxon>
    </lineage>
</organism>
<keyword evidence="6 10" id="KW-0805">Transcription regulation</keyword>
<dbReference type="EMBL" id="BLLK01000045">
    <property type="protein sequence ID" value="GFH51667.1"/>
    <property type="molecule type" value="Genomic_DNA"/>
</dbReference>
<dbReference type="Pfam" id="PF24105">
    <property type="entry name" value="Beta-prop_CAF1B_HIR1"/>
    <property type="match status" value="1"/>
</dbReference>
<dbReference type="PANTHER" id="PTHR13831:SF0">
    <property type="entry name" value="PROTEIN HIRA"/>
    <property type="match status" value="1"/>
</dbReference>
<dbReference type="GO" id="GO:0000417">
    <property type="term" value="C:HIR complex"/>
    <property type="evidence" value="ECO:0007669"/>
    <property type="project" value="TreeGrafter"/>
</dbReference>
<evidence type="ECO:0000256" key="11">
    <source>
        <dbReference type="SAM" id="MobiDB-lite"/>
    </source>
</evidence>
<feature type="domain" description="CAF1B/HIR1 beta-propeller" evidence="13">
    <location>
        <begin position="134"/>
        <end position="489"/>
    </location>
</feature>
<evidence type="ECO:0000313" key="15">
    <source>
        <dbReference type="Proteomes" id="UP001054902"/>
    </source>
</evidence>
<feature type="domain" description="Protein HIRA-like C-terminal" evidence="12">
    <location>
        <begin position="813"/>
        <end position="1021"/>
    </location>
</feature>
<dbReference type="PROSITE" id="PS50294">
    <property type="entry name" value="WD_REPEATS_REGION"/>
    <property type="match status" value="1"/>
</dbReference>
<comment type="subcellular location">
    <subcellularLocation>
        <location evidence="1 10">Nucleus</location>
    </subcellularLocation>
</comment>
<keyword evidence="5 10" id="KW-0156">Chromatin regulator</keyword>
<evidence type="ECO:0000259" key="12">
    <source>
        <dbReference type="Pfam" id="PF07569"/>
    </source>
</evidence>
<dbReference type="AlphaFoldDB" id="A0AAD3CT85"/>
<dbReference type="SUPFAM" id="SSF50969">
    <property type="entry name" value="YVTN repeat-like/Quinoprotein amine dehydrogenase"/>
    <property type="match status" value="1"/>
</dbReference>
<comment type="similarity">
    <text evidence="2 10">Belongs to the WD repeat HIR1 family.</text>
</comment>
<evidence type="ECO:0000259" key="13">
    <source>
        <dbReference type="Pfam" id="PF24105"/>
    </source>
</evidence>
<dbReference type="InterPro" id="IPR001680">
    <property type="entry name" value="WD40_rpt"/>
</dbReference>
<sequence length="1084" mass="118351">MVVAQIPLWIQHSTEANPGNSAQSSTLPLKDPKANPWTDPRRSAIYAVDIAGSRIATGGGDGFVRIWSINALFSTSKKISPEPSEEEKKMGSFSNKGYASSDGSVSSHDDSDEVSASNPSKKRKRSDENQGQSENDKASRLLCKISSHSGSVLALRFSTSGKILASAGDDSHVILYTQASTSQLASIPRGNLVDDSDNLENWKRVRICRGHNLDVVGLAWAPDDSHLISCSLDSDAPICVWRMDFDKHGNFKGQGANNTVMNPYKTLGVKEHTSTVKGVAFDPAGKYIASSGDDPSLCIWRAFDDWGLENKVDSSSGIFQQDVQSLANLSMFRRISFAPDGTHVCATNAMLRKKNIAAMVSREGWGVSARKNVNVSGAANLVGHKQPVVSSRHCPYLFGKKDGTSDDGEDVEPEYSTLIAIGDKKGFLTIWSTKRSKPIFKLQCSESRCAITDIAWGMTSDSSSGLTSSVMLLVSLLDGFTVALKFDTENEIGTILSDEKKNKVFRLKYGIDLSNLSSKGSTTRRLVDDTSGPKLIENVLQFEMEEQEESSIQSMDVNTQEKNGDSVIKPQDPPVINTITNIRKKQIESRSKKTGKRRIQPVLMSVGTNDLSSQTNGVHAPKPTVENVIGSPSRAHGNNKSNINTPSQAVLVDNVRVAVQTSQVSLPVPNQSIYSVNLFSKPSPSILDSRSTAERDEGESVIASCSNSIQSLPGTTGSSSCATISISRGTKVTWRDHIMGAHCCFIDACSSILAVGSFDGSIYLYSTSPTSGWKSGHAFRSHPPFVMDGSIIHLSLKEADSVSQESSTLSVEMLVVTAQGTFYVFSIVPELKIVLKGSILPAMNQMRLSALLRSSHSKSDKPLFPELARFSRTDSGHLLLVLCHKTKNVPVGGLLQGFIYNQQMESWMRVSDGRFVFSKFYSTIPSSSLQKGILSQIDQVVRTSSRRHESSSVLSASEMYFVNEDDKSNLQSYTTKSHCEDRLACALVLESKEDFEHWVRLYARVLSLETDSSNLRLLIDMLLHETLSGSTTTKGGNCWWIAAANSVLGIDKVEIVKRLIIPEMTKNRSLQRLTNEITTELNLL</sequence>
<dbReference type="SMART" id="SM00320">
    <property type="entry name" value="WD40"/>
    <property type="match status" value="6"/>
</dbReference>
<dbReference type="PANTHER" id="PTHR13831">
    <property type="entry name" value="MEMBER OF THE HIR1 FAMILY OF WD-REPEAT PROTEINS"/>
    <property type="match status" value="1"/>
</dbReference>
<evidence type="ECO:0000256" key="1">
    <source>
        <dbReference type="ARBA" id="ARBA00004123"/>
    </source>
</evidence>
<dbReference type="Pfam" id="PF07569">
    <property type="entry name" value="Hira"/>
    <property type="match status" value="1"/>
</dbReference>
<keyword evidence="7 10" id="KW-0804">Transcription</keyword>
<gene>
    <name evidence="14" type="ORF">CTEN210_08143</name>
</gene>
<keyword evidence="3 9" id="KW-0853">WD repeat</keyword>
<feature type="region of interest" description="Disordered" evidence="11">
    <location>
        <begin position="78"/>
        <end position="138"/>
    </location>
</feature>
<protein>
    <recommendedName>
        <fullName evidence="10">Protein HIRA</fullName>
    </recommendedName>
</protein>
<evidence type="ECO:0000256" key="8">
    <source>
        <dbReference type="ARBA" id="ARBA00023242"/>
    </source>
</evidence>
<evidence type="ECO:0000256" key="4">
    <source>
        <dbReference type="ARBA" id="ARBA00022737"/>
    </source>
</evidence>
<evidence type="ECO:0000256" key="9">
    <source>
        <dbReference type="PROSITE-ProRule" id="PRU00221"/>
    </source>
</evidence>
<dbReference type="InterPro" id="IPR036322">
    <property type="entry name" value="WD40_repeat_dom_sf"/>
</dbReference>
<dbReference type="Proteomes" id="UP001054902">
    <property type="component" value="Unassembled WGS sequence"/>
</dbReference>
<keyword evidence="10" id="KW-0678">Repressor</keyword>
<dbReference type="GO" id="GO:0031491">
    <property type="term" value="F:nucleosome binding"/>
    <property type="evidence" value="ECO:0007669"/>
    <property type="project" value="TreeGrafter"/>
</dbReference>
<keyword evidence="15" id="KW-1185">Reference proteome</keyword>
<comment type="caution">
    <text evidence="14">The sequence shown here is derived from an EMBL/GenBank/DDBJ whole genome shotgun (WGS) entry which is preliminary data.</text>
</comment>
<keyword evidence="4 10" id="KW-0677">Repeat</keyword>
<evidence type="ECO:0000256" key="2">
    <source>
        <dbReference type="ARBA" id="ARBA00007306"/>
    </source>
</evidence>
<dbReference type="InterPro" id="IPR011044">
    <property type="entry name" value="Quino_amine_DH_bsu"/>
</dbReference>
<dbReference type="GO" id="GO:0000785">
    <property type="term" value="C:chromatin"/>
    <property type="evidence" value="ECO:0007669"/>
    <property type="project" value="TreeGrafter"/>
</dbReference>
<feature type="compositionally biased region" description="Polar residues" evidence="11">
    <location>
        <begin position="14"/>
        <end position="27"/>
    </location>
</feature>
<dbReference type="Gene3D" id="2.130.10.10">
    <property type="entry name" value="YVTN repeat-like/Quinoprotein amine dehydrogenase"/>
    <property type="match status" value="2"/>
</dbReference>
<evidence type="ECO:0000256" key="10">
    <source>
        <dbReference type="RuleBase" id="RU364014"/>
    </source>
</evidence>
<dbReference type="GO" id="GO:0006351">
    <property type="term" value="P:DNA-templated transcription"/>
    <property type="evidence" value="ECO:0007669"/>
    <property type="project" value="InterPro"/>
</dbReference>
<name>A0AAD3CT85_9STRA</name>
<dbReference type="GO" id="GO:0006355">
    <property type="term" value="P:regulation of DNA-templated transcription"/>
    <property type="evidence" value="ECO:0007669"/>
    <property type="project" value="InterPro"/>
</dbReference>
<feature type="repeat" description="WD" evidence="9">
    <location>
        <begin position="269"/>
        <end position="300"/>
    </location>
</feature>
<feature type="region of interest" description="Disordered" evidence="11">
    <location>
        <begin position="14"/>
        <end position="39"/>
    </location>
</feature>
<evidence type="ECO:0000256" key="6">
    <source>
        <dbReference type="ARBA" id="ARBA00023015"/>
    </source>
</evidence>
<reference evidence="14 15" key="1">
    <citation type="journal article" date="2021" name="Sci. Rep.">
        <title>The genome of the diatom Chaetoceros tenuissimus carries an ancient integrated fragment of an extant virus.</title>
        <authorList>
            <person name="Hongo Y."/>
            <person name="Kimura K."/>
            <person name="Takaki Y."/>
            <person name="Yoshida Y."/>
            <person name="Baba S."/>
            <person name="Kobayashi G."/>
            <person name="Nagasaki K."/>
            <person name="Hano T."/>
            <person name="Tomaru Y."/>
        </authorList>
    </citation>
    <scope>NUCLEOTIDE SEQUENCE [LARGE SCALE GENOMIC DNA]</scope>
    <source>
        <strain evidence="14 15">NIES-3715</strain>
    </source>
</reference>
<evidence type="ECO:0000313" key="14">
    <source>
        <dbReference type="EMBL" id="GFH51667.1"/>
    </source>
</evidence>
<dbReference type="SUPFAM" id="SSF50978">
    <property type="entry name" value="WD40 repeat-like"/>
    <property type="match status" value="1"/>
</dbReference>
<proteinExistence type="inferred from homology"/>
<dbReference type="InterPro" id="IPR031120">
    <property type="entry name" value="HIR1-like"/>
</dbReference>
<evidence type="ECO:0000256" key="5">
    <source>
        <dbReference type="ARBA" id="ARBA00022853"/>
    </source>
</evidence>
<dbReference type="InterPro" id="IPR015943">
    <property type="entry name" value="WD40/YVTN_repeat-like_dom_sf"/>
</dbReference>
<keyword evidence="8 10" id="KW-0539">Nucleus</keyword>
<evidence type="ECO:0000256" key="3">
    <source>
        <dbReference type="ARBA" id="ARBA00022574"/>
    </source>
</evidence>
<evidence type="ECO:0000256" key="7">
    <source>
        <dbReference type="ARBA" id="ARBA00023163"/>
    </source>
</evidence>